<dbReference type="GO" id="GO:0032259">
    <property type="term" value="P:methylation"/>
    <property type="evidence" value="ECO:0007669"/>
    <property type="project" value="UniProtKB-KW"/>
</dbReference>
<keyword evidence="9" id="KW-0489">Methyltransferase</keyword>
<feature type="transmembrane region" description="Helical" evidence="11">
    <location>
        <begin position="298"/>
        <end position="316"/>
    </location>
</feature>
<keyword evidence="3" id="KW-1003">Cell membrane</keyword>
<feature type="region of interest" description="Disordered" evidence="10">
    <location>
        <begin position="57"/>
        <end position="90"/>
    </location>
</feature>
<sequence>MIPMLGPWGWLAAGLLGLLVGSFLNVVIHRLPRMLERRWAAEAAAYTAATLADGADARRPDGVNTTDGTPDDRSGGVTMATGGAAAATHPPDAAAQAPASAYNLLVPRSHCPHCGTSLRWYHNIPILSWLALRGRCAACGAAIGLRYPLVELLTAAAFIAVFTRYGVSAATLAWWGFVAAVLALAFIDWDTTLLPDDITLPLAWAGLIAAAVGFTEVTLPDALWGAVAGYLSLWCVYWTFKLLTGKEGMGYGDFKLLAALGAWLGWQALIPLVLVASALGAVVGLGMKAAHALREGRYVPFGPFLAFGGLLVWTVGPGSVVRALGLG</sequence>
<reference evidence="14 15" key="1">
    <citation type="submission" date="2019-07" db="EMBL/GenBank/DDBJ databases">
        <title>Tepidimonas charontis SPSP-6 draft genome.</title>
        <authorList>
            <person name="Da Costa M.S."/>
            <person name="Froufe H.J.C."/>
            <person name="Egas C."/>
            <person name="Albuquerque L."/>
        </authorList>
    </citation>
    <scope>NUCLEOTIDE SEQUENCE [LARGE SCALE GENOMIC DNA]</scope>
    <source>
        <strain evidence="14 15">SPSP-6</strain>
    </source>
</reference>
<dbReference type="GO" id="GO:0004190">
    <property type="term" value="F:aspartic-type endopeptidase activity"/>
    <property type="evidence" value="ECO:0007669"/>
    <property type="project" value="UniProtKB-EC"/>
</dbReference>
<feature type="compositionally biased region" description="Low complexity" evidence="10">
    <location>
        <begin position="76"/>
        <end position="90"/>
    </location>
</feature>
<dbReference type="GO" id="GO:0005886">
    <property type="term" value="C:plasma membrane"/>
    <property type="evidence" value="ECO:0007669"/>
    <property type="project" value="UniProtKB-SubCell"/>
</dbReference>
<organism evidence="14 15">
    <name type="scientific">Tepidimonas charontis</name>
    <dbReference type="NCBI Taxonomy" id="2267262"/>
    <lineage>
        <taxon>Bacteria</taxon>
        <taxon>Pseudomonadati</taxon>
        <taxon>Pseudomonadota</taxon>
        <taxon>Betaproteobacteria</taxon>
        <taxon>Burkholderiales</taxon>
        <taxon>Tepidimonas</taxon>
    </lineage>
</organism>
<evidence type="ECO:0000259" key="13">
    <source>
        <dbReference type="Pfam" id="PF06750"/>
    </source>
</evidence>
<proteinExistence type="inferred from homology"/>
<dbReference type="InterPro" id="IPR014032">
    <property type="entry name" value="Peptidase_A24A_bac"/>
</dbReference>
<dbReference type="Gene3D" id="1.20.120.1220">
    <property type="match status" value="1"/>
</dbReference>
<comment type="caution">
    <text evidence="14">The sequence shown here is derived from an EMBL/GenBank/DDBJ whole genome shotgun (WGS) entry which is preliminary data.</text>
</comment>
<feature type="domain" description="Prepilin type IV endopeptidase peptidase" evidence="12">
    <location>
        <begin position="177"/>
        <end position="285"/>
    </location>
</feature>
<keyword evidence="7 11" id="KW-0472">Membrane</keyword>
<comment type="subcellular location">
    <subcellularLocation>
        <location evidence="1">Cell inner membrane</location>
        <topology evidence="1">Multi-pass membrane protein</topology>
    </subcellularLocation>
    <subcellularLocation>
        <location evidence="9">Cell membrane</location>
        <topology evidence="9">Multi-pass membrane protein</topology>
    </subcellularLocation>
</comment>
<dbReference type="EC" id="3.4.23.43" evidence="9"/>
<feature type="transmembrane region" description="Helical" evidence="11">
    <location>
        <begin position="165"/>
        <end position="186"/>
    </location>
</feature>
<evidence type="ECO:0000256" key="9">
    <source>
        <dbReference type="RuleBase" id="RU003794"/>
    </source>
</evidence>
<dbReference type="PANTHER" id="PTHR30487">
    <property type="entry name" value="TYPE 4 PREPILIN-LIKE PROTEINS LEADER PEPTIDE-PROCESSING ENZYME"/>
    <property type="match status" value="1"/>
</dbReference>
<evidence type="ECO:0000256" key="7">
    <source>
        <dbReference type="ARBA" id="ARBA00023136"/>
    </source>
</evidence>
<comment type="similarity">
    <text evidence="2 8">Belongs to the peptidase A24 family.</text>
</comment>
<comment type="function">
    <text evidence="9">Plays an essential role in type IV pili and type II pseudopili formation by proteolytically removing the leader sequence from substrate proteins and subsequently monomethylating the alpha-amino group of the newly exposed N-terminal phenylalanine.</text>
</comment>
<evidence type="ECO:0000256" key="2">
    <source>
        <dbReference type="ARBA" id="ARBA00005801"/>
    </source>
</evidence>
<accession>A0A554XBB7</accession>
<evidence type="ECO:0000259" key="12">
    <source>
        <dbReference type="Pfam" id="PF01478"/>
    </source>
</evidence>
<keyword evidence="15" id="KW-1185">Reference proteome</keyword>
<dbReference type="Pfam" id="PF06750">
    <property type="entry name" value="A24_N_bact"/>
    <property type="match status" value="1"/>
</dbReference>
<feature type="transmembrane region" description="Helical" evidence="11">
    <location>
        <begin position="198"/>
        <end position="215"/>
    </location>
</feature>
<dbReference type="EMBL" id="VJON01000032">
    <property type="protein sequence ID" value="TSE33086.1"/>
    <property type="molecule type" value="Genomic_DNA"/>
</dbReference>
<keyword evidence="4" id="KW-0997">Cell inner membrane</keyword>
<evidence type="ECO:0000256" key="3">
    <source>
        <dbReference type="ARBA" id="ARBA00022475"/>
    </source>
</evidence>
<evidence type="ECO:0000256" key="6">
    <source>
        <dbReference type="ARBA" id="ARBA00022989"/>
    </source>
</evidence>
<keyword evidence="6 11" id="KW-1133">Transmembrane helix</keyword>
<feature type="transmembrane region" description="Helical" evidence="11">
    <location>
        <begin position="222"/>
        <end position="240"/>
    </location>
</feature>
<dbReference type="Proteomes" id="UP000318294">
    <property type="component" value="Unassembled WGS sequence"/>
</dbReference>
<evidence type="ECO:0000256" key="11">
    <source>
        <dbReference type="SAM" id="Phobius"/>
    </source>
</evidence>
<evidence type="ECO:0000256" key="5">
    <source>
        <dbReference type="ARBA" id="ARBA00022692"/>
    </source>
</evidence>
<name>A0A554XBB7_9BURK</name>
<keyword evidence="9" id="KW-0378">Hydrolase</keyword>
<dbReference type="InterPro" id="IPR000045">
    <property type="entry name" value="Prepilin_IV_endopep_pep"/>
</dbReference>
<dbReference type="PANTHER" id="PTHR30487:SF0">
    <property type="entry name" value="PREPILIN LEADER PEPTIDASE_N-METHYLTRANSFERASE-RELATED"/>
    <property type="match status" value="1"/>
</dbReference>
<dbReference type="GO" id="GO:0008168">
    <property type="term" value="F:methyltransferase activity"/>
    <property type="evidence" value="ECO:0007669"/>
    <property type="project" value="UniProtKB-KW"/>
</dbReference>
<evidence type="ECO:0000313" key="15">
    <source>
        <dbReference type="Proteomes" id="UP000318294"/>
    </source>
</evidence>
<evidence type="ECO:0000313" key="14">
    <source>
        <dbReference type="EMBL" id="TSE33086.1"/>
    </source>
</evidence>
<dbReference type="EC" id="2.1.1.-" evidence="9"/>
<dbReference type="GO" id="GO:0006465">
    <property type="term" value="P:signal peptide processing"/>
    <property type="evidence" value="ECO:0007669"/>
    <property type="project" value="TreeGrafter"/>
</dbReference>
<keyword evidence="9" id="KW-0645">Protease</keyword>
<evidence type="ECO:0000256" key="8">
    <source>
        <dbReference type="RuleBase" id="RU003793"/>
    </source>
</evidence>
<dbReference type="Pfam" id="PF01478">
    <property type="entry name" value="Peptidase_A24"/>
    <property type="match status" value="1"/>
</dbReference>
<evidence type="ECO:0000256" key="10">
    <source>
        <dbReference type="SAM" id="MobiDB-lite"/>
    </source>
</evidence>
<comment type="catalytic activity">
    <reaction evidence="9">
        <text>Typically cleaves a -Gly-|-Phe- bond to release an N-terminal, basic peptide of 5-8 residues from type IV prepilin, and then N-methylates the new N-terminal amino group, the methyl donor being S-adenosyl-L-methionine.</text>
        <dbReference type="EC" id="3.4.23.43"/>
    </reaction>
</comment>
<dbReference type="InterPro" id="IPR010627">
    <property type="entry name" value="Prepilin_pept_A24_N"/>
</dbReference>
<evidence type="ECO:0000256" key="4">
    <source>
        <dbReference type="ARBA" id="ARBA00022519"/>
    </source>
</evidence>
<keyword evidence="9" id="KW-0511">Multifunctional enzyme</keyword>
<dbReference type="InterPro" id="IPR050882">
    <property type="entry name" value="Prepilin_peptidase/N-MTase"/>
</dbReference>
<feature type="transmembrane region" description="Helical" evidence="11">
    <location>
        <begin position="6"/>
        <end position="28"/>
    </location>
</feature>
<keyword evidence="9" id="KW-0808">Transferase</keyword>
<dbReference type="PRINTS" id="PR00864">
    <property type="entry name" value="PREPILNPTASE"/>
</dbReference>
<feature type="domain" description="Prepilin peptidase A24 N-terminal" evidence="13">
    <location>
        <begin position="15"/>
        <end position="164"/>
    </location>
</feature>
<dbReference type="AlphaFoldDB" id="A0A554XBB7"/>
<protein>
    <recommendedName>
        <fullName evidence="9">Prepilin leader peptidase/N-methyltransferase</fullName>
        <ecNumber evidence="9">2.1.1.-</ecNumber>
        <ecNumber evidence="9">3.4.23.43</ecNumber>
    </recommendedName>
</protein>
<feature type="transmembrane region" description="Helical" evidence="11">
    <location>
        <begin position="260"/>
        <end position="286"/>
    </location>
</feature>
<gene>
    <name evidence="14" type="primary">outO</name>
    <name evidence="14" type="ORF">Tchar_01894</name>
</gene>
<evidence type="ECO:0000256" key="1">
    <source>
        <dbReference type="ARBA" id="ARBA00004429"/>
    </source>
</evidence>
<keyword evidence="5 9" id="KW-0812">Transmembrane</keyword>